<dbReference type="InterPro" id="IPR029044">
    <property type="entry name" value="Nucleotide-diphossugar_trans"/>
</dbReference>
<feature type="region of interest" description="Disordered" evidence="1">
    <location>
        <begin position="45"/>
        <end position="104"/>
    </location>
</feature>
<dbReference type="PANTHER" id="PTHR47213">
    <property type="entry name" value="OS07G0567300 PROTEIN"/>
    <property type="match status" value="1"/>
</dbReference>
<evidence type="ECO:0000313" key="3">
    <source>
        <dbReference type="EMBL" id="KAJ6816135.1"/>
    </source>
</evidence>
<reference evidence="3" key="1">
    <citation type="journal article" date="2023" name="GigaByte">
        <title>Genome assembly of the bearded iris, Iris pallida Lam.</title>
        <authorList>
            <person name="Bruccoleri R.E."/>
            <person name="Oakeley E.J."/>
            <person name="Faust A.M.E."/>
            <person name="Altorfer M."/>
            <person name="Dessus-Babus S."/>
            <person name="Burckhardt D."/>
            <person name="Oertli M."/>
            <person name="Naumann U."/>
            <person name="Petersen F."/>
            <person name="Wong J."/>
        </authorList>
    </citation>
    <scope>NUCLEOTIDE SEQUENCE</scope>
    <source>
        <strain evidence="3">GSM-AAB239-AS_SAM_17_03QT</strain>
    </source>
</reference>
<dbReference type="Pfam" id="PF04572">
    <property type="entry name" value="Gb3_synth"/>
    <property type="match status" value="1"/>
</dbReference>
<dbReference type="SUPFAM" id="SSF53448">
    <property type="entry name" value="Nucleotide-diphospho-sugar transferases"/>
    <property type="match status" value="1"/>
</dbReference>
<dbReference type="InterPro" id="IPR007577">
    <property type="entry name" value="GlycoTrfase_DXD_sugar-bd_CS"/>
</dbReference>
<evidence type="ECO:0000313" key="4">
    <source>
        <dbReference type="Proteomes" id="UP001140949"/>
    </source>
</evidence>
<accession>A0AAX6FJG1</accession>
<evidence type="ECO:0000259" key="2">
    <source>
        <dbReference type="Pfam" id="PF04572"/>
    </source>
</evidence>
<dbReference type="AlphaFoldDB" id="A0AAX6FJG1"/>
<dbReference type="PANTHER" id="PTHR47213:SF1">
    <property type="entry name" value="OS07G0567300 PROTEIN"/>
    <property type="match status" value="1"/>
</dbReference>
<evidence type="ECO:0000256" key="1">
    <source>
        <dbReference type="SAM" id="MobiDB-lite"/>
    </source>
</evidence>
<feature type="domain" description="Alpha 1,4-glycosyltransferase" evidence="2">
    <location>
        <begin position="436"/>
        <end position="565"/>
    </location>
</feature>
<dbReference type="EMBL" id="JANAVB010028397">
    <property type="protein sequence ID" value="KAJ6816135.1"/>
    <property type="molecule type" value="Genomic_DNA"/>
</dbReference>
<comment type="caution">
    <text evidence="3">The sequence shown here is derived from an EMBL/GenBank/DDBJ whole genome shotgun (WGS) entry which is preliminary data.</text>
</comment>
<feature type="compositionally biased region" description="Pro residues" evidence="1">
    <location>
        <begin position="45"/>
        <end position="54"/>
    </location>
</feature>
<name>A0AAX6FJG1_IRIPA</name>
<protein>
    <recommendedName>
        <fullName evidence="2">Alpha 1,4-glycosyltransferase domain-containing protein</fullName>
    </recommendedName>
</protein>
<dbReference type="InterPro" id="IPR044789">
    <property type="entry name" value="Put_A1-4-GlycosylTfrase_plant"/>
</dbReference>
<keyword evidence="4" id="KW-1185">Reference proteome</keyword>
<sequence length="567" mass="64245">MLPHHHRRRRSPNFPQLCAAASAALLLLLLSLSLLHSRLNLPFPTNPNPNPNPFPLFDDADNDAFDGPPVDDRIDELDLLDDHSTSSNDDDEPDDLGSGSASGSGGGLFWDHALSVARRSFARSDSDFPDPDPDLPDLPLPAAAFGSDDQPVDDRVRNGLASIRRIEHALLLDGPLREGWARWLDGKGDFLRRDRMLRSNLELLNPKNHPLLQDPDLPGVNGLTRGDRMVQNAIAKEMEKVPFGEIRIRARVRRNLHLDKGEGRRWGFYPGIDPEASFSEFVEHFFEDGRCGVRVFMVWNSPPWTFGVRHQRGLESLLRHHRDACVLVLSETMELEFFEGFVKDGFKVAVAMPDLDELLKDTPTSFFSSVWFEWRKTKHYPIHYSELIRLAALYKYGGLYLDSDVVVLKPLHSLKNSIGIEDQLHGNSTFNGAIMAFDKQSPFLKECLVEYHSTYDDTSLSWNGADLLTRVSKRLYDKGNKSIGHLDIKIEPSFSFFPISPTNITRYFVAASDETERAQEEVLFRSIMESSMAFHFWNGLTYALVPEPGSLVEKLLNLYCIRCKDLL</sequence>
<dbReference type="Gene3D" id="3.90.550.20">
    <property type="match status" value="1"/>
</dbReference>
<reference evidence="3" key="2">
    <citation type="submission" date="2023-04" db="EMBL/GenBank/DDBJ databases">
        <authorList>
            <person name="Bruccoleri R.E."/>
            <person name="Oakeley E.J."/>
            <person name="Faust A.-M."/>
            <person name="Dessus-Babus S."/>
            <person name="Altorfer M."/>
            <person name="Burckhardt D."/>
            <person name="Oertli M."/>
            <person name="Naumann U."/>
            <person name="Petersen F."/>
            <person name="Wong J."/>
        </authorList>
    </citation>
    <scope>NUCLEOTIDE SEQUENCE</scope>
    <source>
        <strain evidence="3">GSM-AAB239-AS_SAM_17_03QT</strain>
        <tissue evidence="3">Leaf</tissue>
    </source>
</reference>
<gene>
    <name evidence="3" type="ORF">M6B38_417325</name>
</gene>
<dbReference type="Proteomes" id="UP001140949">
    <property type="component" value="Unassembled WGS sequence"/>
</dbReference>
<proteinExistence type="predicted"/>
<dbReference type="InterPro" id="IPR007652">
    <property type="entry name" value="A1-4-GlycosylTfrase_dom"/>
</dbReference>
<feature type="region of interest" description="Disordered" evidence="1">
    <location>
        <begin position="123"/>
        <end position="153"/>
    </location>
</feature>
<dbReference type="Pfam" id="PF04488">
    <property type="entry name" value="Gly_transf_sug"/>
    <property type="match status" value="1"/>
</dbReference>
<organism evidence="3 4">
    <name type="scientific">Iris pallida</name>
    <name type="common">Sweet iris</name>
    <dbReference type="NCBI Taxonomy" id="29817"/>
    <lineage>
        <taxon>Eukaryota</taxon>
        <taxon>Viridiplantae</taxon>
        <taxon>Streptophyta</taxon>
        <taxon>Embryophyta</taxon>
        <taxon>Tracheophyta</taxon>
        <taxon>Spermatophyta</taxon>
        <taxon>Magnoliopsida</taxon>
        <taxon>Liliopsida</taxon>
        <taxon>Asparagales</taxon>
        <taxon>Iridaceae</taxon>
        <taxon>Iridoideae</taxon>
        <taxon>Irideae</taxon>
        <taxon>Iris</taxon>
    </lineage>
</organism>